<name>A0A426TQX9_9CHLR</name>
<keyword evidence="1" id="KW-1133">Transmembrane helix</keyword>
<feature type="transmembrane region" description="Helical" evidence="1">
    <location>
        <begin position="16"/>
        <end position="35"/>
    </location>
</feature>
<evidence type="ECO:0000313" key="3">
    <source>
        <dbReference type="Proteomes" id="UP000280307"/>
    </source>
</evidence>
<comment type="caution">
    <text evidence="2">The sequence shown here is derived from an EMBL/GenBank/DDBJ whole genome shotgun (WGS) entry which is preliminary data.</text>
</comment>
<gene>
    <name evidence="2" type="ORF">EI684_22250</name>
</gene>
<evidence type="ECO:0000256" key="1">
    <source>
        <dbReference type="SAM" id="Phobius"/>
    </source>
</evidence>
<evidence type="ECO:0000313" key="2">
    <source>
        <dbReference type="EMBL" id="RRR65745.1"/>
    </source>
</evidence>
<reference evidence="2 3" key="1">
    <citation type="submission" date="2018-12" db="EMBL/GenBank/DDBJ databases">
        <title>Genome Sequence of Candidatus Viridilinea halotolerans isolated from saline sulfide-rich spring.</title>
        <authorList>
            <person name="Grouzdev D.S."/>
            <person name="Burganskaya E.I."/>
            <person name="Krutkina M.S."/>
            <person name="Sukhacheva M.V."/>
            <person name="Gorlenko V.M."/>
        </authorList>
    </citation>
    <scope>NUCLEOTIDE SEQUENCE [LARGE SCALE GENOMIC DNA]</scope>
    <source>
        <strain evidence="2">Chok-6</strain>
    </source>
</reference>
<proteinExistence type="predicted"/>
<keyword evidence="1" id="KW-0812">Transmembrane</keyword>
<dbReference type="Proteomes" id="UP000280307">
    <property type="component" value="Unassembled WGS sequence"/>
</dbReference>
<protein>
    <submittedName>
        <fullName evidence="2">Uncharacterized protein</fullName>
    </submittedName>
</protein>
<feature type="transmembrane region" description="Helical" evidence="1">
    <location>
        <begin position="41"/>
        <end position="63"/>
    </location>
</feature>
<sequence>MYRTLDQIIGRREEKVLPFLTIQQLAGAILAAIPGSAVSSWWSSGVVGTLVMIVMALVGYFVATDIDGSSTFDRLVSRGRAWMRNTLFAKNITPDEMPEHAVKVSGVAISWEDGVVAIHDDALAMTPDVAGEGVFPLPPPRT</sequence>
<keyword evidence="1" id="KW-0472">Membrane</keyword>
<dbReference type="EMBL" id="RSAS01000918">
    <property type="protein sequence ID" value="RRR65745.1"/>
    <property type="molecule type" value="Genomic_DNA"/>
</dbReference>
<organism evidence="2 3">
    <name type="scientific">Candidatus Viridilinea halotolerans</name>
    <dbReference type="NCBI Taxonomy" id="2491704"/>
    <lineage>
        <taxon>Bacteria</taxon>
        <taxon>Bacillati</taxon>
        <taxon>Chloroflexota</taxon>
        <taxon>Chloroflexia</taxon>
        <taxon>Chloroflexales</taxon>
        <taxon>Chloroflexineae</taxon>
        <taxon>Oscillochloridaceae</taxon>
        <taxon>Candidatus Viridilinea</taxon>
    </lineage>
</organism>
<dbReference type="AlphaFoldDB" id="A0A426TQX9"/>
<accession>A0A426TQX9</accession>